<dbReference type="PANTHER" id="PTHR12015">
    <property type="entry name" value="SMALL INDUCIBLE CYTOKINE A"/>
    <property type="match status" value="1"/>
</dbReference>
<dbReference type="InterPro" id="IPR036048">
    <property type="entry name" value="Interleukin_8-like_sf"/>
</dbReference>
<feature type="signal peptide" evidence="2">
    <location>
        <begin position="1"/>
        <end position="21"/>
    </location>
</feature>
<evidence type="ECO:0000259" key="3">
    <source>
        <dbReference type="SMART" id="SM00199"/>
    </source>
</evidence>
<evidence type="ECO:0000313" key="5">
    <source>
        <dbReference type="Proteomes" id="UP000529728"/>
    </source>
</evidence>
<feature type="non-terminal residue" evidence="4">
    <location>
        <position position="93"/>
    </location>
</feature>
<keyword evidence="5" id="KW-1185">Reference proteome</keyword>
<evidence type="ECO:0000256" key="1">
    <source>
        <dbReference type="ARBA" id="ARBA00022514"/>
    </source>
</evidence>
<keyword evidence="2" id="KW-0732">Signal</keyword>
<gene>
    <name evidence="4" type="primary">Ccl11</name>
    <name evidence="4" type="ORF">REGSAT_R14710</name>
</gene>
<dbReference type="SMART" id="SM00199">
    <property type="entry name" value="SCY"/>
    <property type="match status" value="1"/>
</dbReference>
<dbReference type="OrthoDB" id="9834099at2759"/>
<comment type="caution">
    <text evidence="4">The sequence shown here is derived from an EMBL/GenBank/DDBJ whole genome shotgun (WGS) entry which is preliminary data.</text>
</comment>
<dbReference type="GO" id="GO:0005615">
    <property type="term" value="C:extracellular space"/>
    <property type="evidence" value="ECO:0007669"/>
    <property type="project" value="UniProtKB-KW"/>
</dbReference>
<dbReference type="Pfam" id="PF00048">
    <property type="entry name" value="IL8"/>
    <property type="match status" value="1"/>
</dbReference>
<reference evidence="4 5" key="1">
    <citation type="submission" date="2019-09" db="EMBL/GenBank/DDBJ databases">
        <title>Bird 10,000 Genomes (B10K) Project - Family phase.</title>
        <authorList>
            <person name="Zhang G."/>
        </authorList>
    </citation>
    <scope>NUCLEOTIDE SEQUENCE [LARGE SCALE GENOMIC DNA]</scope>
    <source>
        <strain evidence="4">B10K-DU-001-18</strain>
        <tissue evidence="4">Muscle</tissue>
    </source>
</reference>
<proteinExistence type="predicted"/>
<organism evidence="4 5">
    <name type="scientific">Regulus satrapa</name>
    <name type="common">Golden-crowned kinglet</name>
    <dbReference type="NCBI Taxonomy" id="13245"/>
    <lineage>
        <taxon>Eukaryota</taxon>
        <taxon>Metazoa</taxon>
        <taxon>Chordata</taxon>
        <taxon>Craniata</taxon>
        <taxon>Vertebrata</taxon>
        <taxon>Euteleostomi</taxon>
        <taxon>Archelosauria</taxon>
        <taxon>Archosauria</taxon>
        <taxon>Dinosauria</taxon>
        <taxon>Saurischia</taxon>
        <taxon>Theropoda</taxon>
        <taxon>Coelurosauria</taxon>
        <taxon>Aves</taxon>
        <taxon>Neognathae</taxon>
        <taxon>Neoaves</taxon>
        <taxon>Telluraves</taxon>
        <taxon>Australaves</taxon>
        <taxon>Passeriformes</taxon>
        <taxon>Regulidae</taxon>
        <taxon>Regulus</taxon>
    </lineage>
</organism>
<dbReference type="InterPro" id="IPR039809">
    <property type="entry name" value="Chemokine_b/g/d"/>
</dbReference>
<feature type="chain" id="PRO_5029643804" evidence="2">
    <location>
        <begin position="22"/>
        <end position="93"/>
    </location>
</feature>
<evidence type="ECO:0000256" key="2">
    <source>
        <dbReference type="SAM" id="SignalP"/>
    </source>
</evidence>
<keyword evidence="1" id="KW-0202">Cytokine</keyword>
<dbReference type="Proteomes" id="UP000529728">
    <property type="component" value="Unassembled WGS sequence"/>
</dbReference>
<dbReference type="InterPro" id="IPR001811">
    <property type="entry name" value="Chemokine_IL8-like_dom"/>
</dbReference>
<sequence length="93" mass="10594">MKISFALLILLLAAAWTGSQGMSFRSSRSQCCSKLSRQKIPEDKILSYKYTSPTCSRRAVIVELPKGMVCVDPEKRWFQEHLRNKKKPNSTST</sequence>
<protein>
    <submittedName>
        <fullName evidence="4">CCL11 protein</fullName>
    </submittedName>
</protein>
<dbReference type="GO" id="GO:0008009">
    <property type="term" value="F:chemokine activity"/>
    <property type="evidence" value="ECO:0007669"/>
    <property type="project" value="InterPro"/>
</dbReference>
<dbReference type="Gene3D" id="2.40.50.40">
    <property type="match status" value="1"/>
</dbReference>
<accession>A0A7K4XQJ8</accession>
<feature type="domain" description="Chemokine interleukin-8-like" evidence="3">
    <location>
        <begin position="28"/>
        <end position="85"/>
    </location>
</feature>
<evidence type="ECO:0000313" key="4">
    <source>
        <dbReference type="EMBL" id="NWR48478.1"/>
    </source>
</evidence>
<dbReference type="EMBL" id="VWZN01013651">
    <property type="protein sequence ID" value="NWR48478.1"/>
    <property type="molecule type" value="Genomic_DNA"/>
</dbReference>
<name>A0A7K4XQJ8_REGSA</name>
<dbReference type="AlphaFoldDB" id="A0A7K4XQJ8"/>
<feature type="non-terminal residue" evidence="4">
    <location>
        <position position="1"/>
    </location>
</feature>
<dbReference type="GO" id="GO:0006955">
    <property type="term" value="P:immune response"/>
    <property type="evidence" value="ECO:0007669"/>
    <property type="project" value="InterPro"/>
</dbReference>
<dbReference type="SUPFAM" id="SSF54117">
    <property type="entry name" value="Interleukin 8-like chemokines"/>
    <property type="match status" value="1"/>
</dbReference>
<dbReference type="CDD" id="cd00272">
    <property type="entry name" value="Chemokine_CC"/>
    <property type="match status" value="1"/>
</dbReference>